<dbReference type="InterPro" id="IPR007052">
    <property type="entry name" value="CS_dom"/>
</dbReference>
<dbReference type="PROSITE" id="PS51203">
    <property type="entry name" value="CS"/>
    <property type="match status" value="1"/>
</dbReference>
<dbReference type="CDD" id="cd06466">
    <property type="entry name" value="p23_CS_SGT1_like"/>
    <property type="match status" value="1"/>
</dbReference>
<dbReference type="InterPro" id="IPR011990">
    <property type="entry name" value="TPR-like_helical_dom_sf"/>
</dbReference>
<evidence type="ECO:0000256" key="1">
    <source>
        <dbReference type="ARBA" id="ARBA00008509"/>
    </source>
</evidence>
<accession>A0ABR1FVT0</accession>
<evidence type="ECO:0000259" key="3">
    <source>
        <dbReference type="PROSITE" id="PS51048"/>
    </source>
</evidence>
<name>A0ABR1FVT0_AURAN</name>
<proteinExistence type="inferred from homology"/>
<dbReference type="SUPFAM" id="SSF48452">
    <property type="entry name" value="TPR-like"/>
    <property type="match status" value="1"/>
</dbReference>
<dbReference type="InterPro" id="IPR008978">
    <property type="entry name" value="HSP20-like_chaperone"/>
</dbReference>
<feature type="region of interest" description="Disordered" evidence="2">
    <location>
        <begin position="326"/>
        <end position="376"/>
    </location>
</feature>
<keyword evidence="6" id="KW-1185">Reference proteome</keyword>
<dbReference type="Proteomes" id="UP001363151">
    <property type="component" value="Unassembled WGS sequence"/>
</dbReference>
<feature type="domain" description="SGS" evidence="3">
    <location>
        <begin position="270"/>
        <end position="367"/>
    </location>
</feature>
<dbReference type="Pfam" id="PF05002">
    <property type="entry name" value="SGS"/>
    <property type="match status" value="1"/>
</dbReference>
<dbReference type="Gene3D" id="1.25.40.10">
    <property type="entry name" value="Tetratricopeptide repeat domain"/>
    <property type="match status" value="1"/>
</dbReference>
<dbReference type="Pfam" id="PF04969">
    <property type="entry name" value="CS"/>
    <property type="match status" value="1"/>
</dbReference>
<organism evidence="5 6">
    <name type="scientific">Aureococcus anophagefferens</name>
    <name type="common">Harmful bloom alga</name>
    <dbReference type="NCBI Taxonomy" id="44056"/>
    <lineage>
        <taxon>Eukaryota</taxon>
        <taxon>Sar</taxon>
        <taxon>Stramenopiles</taxon>
        <taxon>Ochrophyta</taxon>
        <taxon>Pelagophyceae</taxon>
        <taxon>Pelagomonadales</taxon>
        <taxon>Pelagomonadaceae</taxon>
        <taxon>Aureococcus</taxon>
    </lineage>
</organism>
<dbReference type="InterPro" id="IPR019734">
    <property type="entry name" value="TPR_rpt"/>
</dbReference>
<feature type="compositionally biased region" description="Basic and acidic residues" evidence="2">
    <location>
        <begin position="344"/>
        <end position="353"/>
    </location>
</feature>
<evidence type="ECO:0000313" key="6">
    <source>
        <dbReference type="Proteomes" id="UP001363151"/>
    </source>
</evidence>
<feature type="compositionally biased region" description="Basic and acidic residues" evidence="2">
    <location>
        <begin position="363"/>
        <end position="376"/>
    </location>
</feature>
<dbReference type="InterPro" id="IPR007699">
    <property type="entry name" value="SGS_dom"/>
</dbReference>
<feature type="compositionally biased region" description="Polar residues" evidence="2">
    <location>
        <begin position="326"/>
        <end position="340"/>
    </location>
</feature>
<dbReference type="Gene3D" id="2.60.40.790">
    <property type="match status" value="1"/>
</dbReference>
<dbReference type="EMBL" id="JBBJCI010000223">
    <property type="protein sequence ID" value="KAK7239655.1"/>
    <property type="molecule type" value="Genomic_DNA"/>
</dbReference>
<reference evidence="5 6" key="1">
    <citation type="submission" date="2024-03" db="EMBL/GenBank/DDBJ databases">
        <title>Aureococcus anophagefferens CCMP1851 and Kratosvirus quantuckense: Draft genome of a second virus-susceptible host strain in the model system.</title>
        <authorList>
            <person name="Chase E."/>
            <person name="Truchon A.R."/>
            <person name="Schepens W."/>
            <person name="Wilhelm S.W."/>
        </authorList>
    </citation>
    <scope>NUCLEOTIDE SEQUENCE [LARGE SCALE GENOMIC DNA]</scope>
    <source>
        <strain evidence="5 6">CCMP1851</strain>
    </source>
</reference>
<sequence length="376" mass="41428">MDLAAANQLLCDELYDAALVAYGSAIDGDDKCAAAYAGRAAIYLRLEKYTNALQDANAALAEDGACEPALYRKGLACFHLDEFETALDSFQKGFKLLGADAAAAATRKYAMWARKCEAEIEDEDSDSEEEEEEDVPVVPAAPIATAPADEGGVKVVPCDVKYQYYQTNSHLTITLLAKNVKEEDAEIVITETTLICKLKRDGGKSEMTVISGELYDPVVPAECKVKYFSTKIDVKLKKKDAFNWNELLKGDLIGEPKKKPPTFKPAPASTTSTATPYAGKRDWHQLEKEMEAELEKDKPEGEEALNKLFQDIYGKATPETRRAMNKSFQTSGGTVLSTNWGEVGKTDYEDGENRQAPNGMEWKNWEGEKLPQKTSD</sequence>
<dbReference type="SMART" id="SM00028">
    <property type="entry name" value="TPR"/>
    <property type="match status" value="2"/>
</dbReference>
<feature type="domain" description="CS" evidence="4">
    <location>
        <begin position="157"/>
        <end position="248"/>
    </location>
</feature>
<dbReference type="PANTHER" id="PTHR45862">
    <property type="entry name" value="PROTEIN SGT1 HOMOLOG"/>
    <property type="match status" value="1"/>
</dbReference>
<comment type="similarity">
    <text evidence="1">Belongs to the SGT1 family.</text>
</comment>
<comment type="caution">
    <text evidence="5">The sequence shown here is derived from an EMBL/GenBank/DDBJ whole genome shotgun (WGS) entry which is preliminary data.</text>
</comment>
<evidence type="ECO:0000259" key="4">
    <source>
        <dbReference type="PROSITE" id="PS51203"/>
    </source>
</evidence>
<feature type="compositionally biased region" description="Low complexity" evidence="2">
    <location>
        <begin position="265"/>
        <end position="276"/>
    </location>
</feature>
<dbReference type="PROSITE" id="PS51048">
    <property type="entry name" value="SGS"/>
    <property type="match status" value="1"/>
</dbReference>
<feature type="region of interest" description="Disordered" evidence="2">
    <location>
        <begin position="253"/>
        <end position="276"/>
    </location>
</feature>
<dbReference type="InterPro" id="IPR044563">
    <property type="entry name" value="Sgt1-like"/>
</dbReference>
<gene>
    <name evidence="5" type="ORF">SO694_000283113</name>
</gene>
<protein>
    <submittedName>
        <fullName evidence="5">Stress-induced-phosphoprotein</fullName>
    </submittedName>
</protein>
<dbReference type="SUPFAM" id="SSF49764">
    <property type="entry name" value="HSP20-like chaperones"/>
    <property type="match status" value="1"/>
</dbReference>
<evidence type="ECO:0000313" key="5">
    <source>
        <dbReference type="EMBL" id="KAK7239655.1"/>
    </source>
</evidence>
<evidence type="ECO:0000256" key="2">
    <source>
        <dbReference type="SAM" id="MobiDB-lite"/>
    </source>
</evidence>